<gene>
    <name evidence="3" type="ORF">FWK35_00036662</name>
</gene>
<reference evidence="3 4" key="1">
    <citation type="submission" date="2019-08" db="EMBL/GenBank/DDBJ databases">
        <title>Whole genome of Aphis craccivora.</title>
        <authorList>
            <person name="Voronova N.V."/>
            <person name="Shulinski R.S."/>
            <person name="Bandarenka Y.V."/>
            <person name="Zhorov D.G."/>
            <person name="Warner D."/>
        </authorList>
    </citation>
    <scope>NUCLEOTIDE SEQUENCE [LARGE SCALE GENOMIC DNA]</scope>
    <source>
        <strain evidence="3">180601</strain>
        <tissue evidence="3">Whole Body</tissue>
    </source>
</reference>
<protein>
    <submittedName>
        <fullName evidence="3">Serine/threonine-protein kinase fray2-like</fullName>
    </submittedName>
</protein>
<dbReference type="Pfam" id="PF03732">
    <property type="entry name" value="Retrotrans_gag"/>
    <property type="match status" value="1"/>
</dbReference>
<feature type="non-terminal residue" evidence="3">
    <location>
        <position position="1"/>
    </location>
</feature>
<dbReference type="OrthoDB" id="425619at2759"/>
<evidence type="ECO:0000313" key="3">
    <source>
        <dbReference type="EMBL" id="KAF0702391.1"/>
    </source>
</evidence>
<evidence type="ECO:0000313" key="4">
    <source>
        <dbReference type="Proteomes" id="UP000478052"/>
    </source>
</evidence>
<keyword evidence="3" id="KW-0808">Transferase</keyword>
<sequence length="214" mass="25429">GVRTYIVILDLITEGNKEKLINNTAERNQVKNIMNERPRTLHVTPEHFTGSTTSNFLDNVYYIKDNWTWKEMEEAFIEQYLPIGYITLIKTILENKRQGESETATNFITEIKSLCRQIDNKMKEEDICTFVLKLKRISNRGTTASEYTNMFNLQVIKLQKYHDEKEREEKKKLQEENEEYKRIIDQINEEVKRLNIVGKQSNKTVEFEGRHDDE</sequence>
<feature type="domain" description="Retrotransposon gag" evidence="2">
    <location>
        <begin position="67"/>
        <end position="128"/>
    </location>
</feature>
<comment type="caution">
    <text evidence="3">The sequence shown here is derived from an EMBL/GenBank/DDBJ whole genome shotgun (WGS) entry which is preliminary data.</text>
</comment>
<organism evidence="3 4">
    <name type="scientific">Aphis craccivora</name>
    <name type="common">Cowpea aphid</name>
    <dbReference type="NCBI Taxonomy" id="307492"/>
    <lineage>
        <taxon>Eukaryota</taxon>
        <taxon>Metazoa</taxon>
        <taxon>Ecdysozoa</taxon>
        <taxon>Arthropoda</taxon>
        <taxon>Hexapoda</taxon>
        <taxon>Insecta</taxon>
        <taxon>Pterygota</taxon>
        <taxon>Neoptera</taxon>
        <taxon>Paraneoptera</taxon>
        <taxon>Hemiptera</taxon>
        <taxon>Sternorrhyncha</taxon>
        <taxon>Aphidomorpha</taxon>
        <taxon>Aphidoidea</taxon>
        <taxon>Aphididae</taxon>
        <taxon>Aphidini</taxon>
        <taxon>Aphis</taxon>
        <taxon>Aphis</taxon>
    </lineage>
</organism>
<evidence type="ECO:0000259" key="2">
    <source>
        <dbReference type="Pfam" id="PF03732"/>
    </source>
</evidence>
<feature type="coiled-coil region" evidence="1">
    <location>
        <begin position="158"/>
        <end position="197"/>
    </location>
</feature>
<keyword evidence="1" id="KW-0175">Coiled coil</keyword>
<name>A0A6G0VQN4_APHCR</name>
<dbReference type="Proteomes" id="UP000478052">
    <property type="component" value="Unassembled WGS sequence"/>
</dbReference>
<dbReference type="InterPro" id="IPR005162">
    <property type="entry name" value="Retrotrans_gag_dom"/>
</dbReference>
<keyword evidence="4" id="KW-1185">Reference proteome</keyword>
<proteinExistence type="predicted"/>
<accession>A0A6G0VQN4</accession>
<dbReference type="GO" id="GO:0016301">
    <property type="term" value="F:kinase activity"/>
    <property type="evidence" value="ECO:0007669"/>
    <property type="project" value="UniProtKB-KW"/>
</dbReference>
<keyword evidence="3" id="KW-0418">Kinase</keyword>
<dbReference type="AlphaFoldDB" id="A0A6G0VQN4"/>
<evidence type="ECO:0000256" key="1">
    <source>
        <dbReference type="SAM" id="Coils"/>
    </source>
</evidence>
<dbReference type="EMBL" id="VUJU01014298">
    <property type="protein sequence ID" value="KAF0702391.1"/>
    <property type="molecule type" value="Genomic_DNA"/>
</dbReference>